<feature type="non-terminal residue" evidence="2">
    <location>
        <position position="1"/>
    </location>
</feature>
<proteinExistence type="predicted"/>
<sequence length="165" mass="19331">MGGKKEENDMGEEERNHGRKMRLVTLEFSDYALVWWTQVLEDIRSGVREPYLSHLFTLETCTINCILYQGSRSVEEYHKGMEIDLMRAQLERQAIKVEVQIRMRNASRKTFVGSNGIGRSKERDEDRLRKDKSPKKRSDSFRGLKEEKEPTTPNDPRTSSIKCFK</sequence>
<evidence type="ECO:0000256" key="1">
    <source>
        <dbReference type="SAM" id="MobiDB-lite"/>
    </source>
</evidence>
<evidence type="ECO:0008006" key="4">
    <source>
        <dbReference type="Google" id="ProtNLM"/>
    </source>
</evidence>
<dbReference type="EMBL" id="QJKJ01006445">
    <property type="protein sequence ID" value="RDX86698.1"/>
    <property type="molecule type" value="Genomic_DNA"/>
</dbReference>
<feature type="region of interest" description="Disordered" evidence="1">
    <location>
        <begin position="110"/>
        <end position="165"/>
    </location>
</feature>
<name>A0A371G819_MUCPR</name>
<reference evidence="2" key="1">
    <citation type="submission" date="2018-05" db="EMBL/GenBank/DDBJ databases">
        <title>Draft genome of Mucuna pruriens seed.</title>
        <authorList>
            <person name="Nnadi N.E."/>
            <person name="Vos R."/>
            <person name="Hasami M.H."/>
            <person name="Devisetty U.K."/>
            <person name="Aguiy J.C."/>
        </authorList>
    </citation>
    <scope>NUCLEOTIDE SEQUENCE [LARGE SCALE GENOMIC DNA]</scope>
    <source>
        <strain evidence="2">JCA_2017</strain>
    </source>
</reference>
<comment type="caution">
    <text evidence="2">The sequence shown here is derived from an EMBL/GenBank/DDBJ whole genome shotgun (WGS) entry which is preliminary data.</text>
</comment>
<dbReference type="Proteomes" id="UP000257109">
    <property type="component" value="Unassembled WGS sequence"/>
</dbReference>
<evidence type="ECO:0000313" key="2">
    <source>
        <dbReference type="EMBL" id="RDX86698.1"/>
    </source>
</evidence>
<dbReference type="OrthoDB" id="695705at2759"/>
<gene>
    <name evidence="2" type="ORF">CR513_31940</name>
</gene>
<organism evidence="2 3">
    <name type="scientific">Mucuna pruriens</name>
    <name type="common">Velvet bean</name>
    <name type="synonym">Dolichos pruriens</name>
    <dbReference type="NCBI Taxonomy" id="157652"/>
    <lineage>
        <taxon>Eukaryota</taxon>
        <taxon>Viridiplantae</taxon>
        <taxon>Streptophyta</taxon>
        <taxon>Embryophyta</taxon>
        <taxon>Tracheophyta</taxon>
        <taxon>Spermatophyta</taxon>
        <taxon>Magnoliopsida</taxon>
        <taxon>eudicotyledons</taxon>
        <taxon>Gunneridae</taxon>
        <taxon>Pentapetalae</taxon>
        <taxon>rosids</taxon>
        <taxon>fabids</taxon>
        <taxon>Fabales</taxon>
        <taxon>Fabaceae</taxon>
        <taxon>Papilionoideae</taxon>
        <taxon>50 kb inversion clade</taxon>
        <taxon>NPAAA clade</taxon>
        <taxon>indigoferoid/millettioid clade</taxon>
        <taxon>Phaseoleae</taxon>
        <taxon>Mucuna</taxon>
    </lineage>
</organism>
<keyword evidence="3" id="KW-1185">Reference proteome</keyword>
<dbReference type="AlphaFoldDB" id="A0A371G819"/>
<protein>
    <recommendedName>
        <fullName evidence="4">Retrotransposon gag domain-containing protein</fullName>
    </recommendedName>
</protein>
<feature type="compositionally biased region" description="Polar residues" evidence="1">
    <location>
        <begin position="151"/>
        <end position="165"/>
    </location>
</feature>
<accession>A0A371G819</accession>
<feature type="compositionally biased region" description="Basic and acidic residues" evidence="1">
    <location>
        <begin position="119"/>
        <end position="150"/>
    </location>
</feature>
<evidence type="ECO:0000313" key="3">
    <source>
        <dbReference type="Proteomes" id="UP000257109"/>
    </source>
</evidence>